<proteinExistence type="predicted"/>
<evidence type="ECO:0000256" key="4">
    <source>
        <dbReference type="ARBA" id="ARBA00022777"/>
    </source>
</evidence>
<dbReference type="InterPro" id="IPR008271">
    <property type="entry name" value="Ser/Thr_kinase_AS"/>
</dbReference>
<keyword evidence="3" id="KW-0547">Nucleotide-binding</keyword>
<dbReference type="GO" id="GO:0004674">
    <property type="term" value="F:protein serine/threonine kinase activity"/>
    <property type="evidence" value="ECO:0007669"/>
    <property type="project" value="UniProtKB-KW"/>
</dbReference>
<evidence type="ECO:0000313" key="8">
    <source>
        <dbReference type="Proteomes" id="UP000326837"/>
    </source>
</evidence>
<keyword evidence="1" id="KW-0723">Serine/threonine-protein kinase</keyword>
<evidence type="ECO:0000256" key="1">
    <source>
        <dbReference type="ARBA" id="ARBA00022527"/>
    </source>
</evidence>
<dbReference type="EMBL" id="AP021861">
    <property type="protein sequence ID" value="BBO32138.1"/>
    <property type="molecule type" value="Genomic_DNA"/>
</dbReference>
<evidence type="ECO:0000256" key="5">
    <source>
        <dbReference type="ARBA" id="ARBA00022840"/>
    </source>
</evidence>
<evidence type="ECO:0000256" key="2">
    <source>
        <dbReference type="ARBA" id="ARBA00022679"/>
    </source>
</evidence>
<dbReference type="PROSITE" id="PS50011">
    <property type="entry name" value="PROTEIN_KINASE_DOM"/>
    <property type="match status" value="1"/>
</dbReference>
<organism evidence="7 8">
    <name type="scientific">Lacipirellula parvula</name>
    <dbReference type="NCBI Taxonomy" id="2650471"/>
    <lineage>
        <taxon>Bacteria</taxon>
        <taxon>Pseudomonadati</taxon>
        <taxon>Planctomycetota</taxon>
        <taxon>Planctomycetia</taxon>
        <taxon>Pirellulales</taxon>
        <taxon>Lacipirellulaceae</taxon>
        <taxon>Lacipirellula</taxon>
    </lineage>
</organism>
<dbReference type="AlphaFoldDB" id="A0A5K7X6H7"/>
<dbReference type="Pfam" id="PF00069">
    <property type="entry name" value="Pkinase"/>
    <property type="match status" value="1"/>
</dbReference>
<dbReference type="RefSeq" id="WP_152098155.1">
    <property type="nucleotide sequence ID" value="NZ_AP021861.1"/>
</dbReference>
<evidence type="ECO:0000259" key="6">
    <source>
        <dbReference type="PROSITE" id="PS50011"/>
    </source>
</evidence>
<reference evidence="8" key="1">
    <citation type="submission" date="2019-10" db="EMBL/GenBank/DDBJ databases">
        <title>Lacipirellula parvula gen. nov., sp. nov., representing a lineage of planctomycetes widespread in freshwater anoxic habitats, and description of the family Lacipirellulaceae.</title>
        <authorList>
            <person name="Dedysh S.N."/>
            <person name="Kulichevskaya I.S."/>
            <person name="Beletsky A.V."/>
            <person name="Rakitin A.L."/>
            <person name="Mardanov A.V."/>
            <person name="Ivanova A.A."/>
            <person name="Saltykova V.X."/>
            <person name="Rijpstra W.I.C."/>
            <person name="Sinninghe Damste J.S."/>
            <person name="Ravin N.V."/>
        </authorList>
    </citation>
    <scope>NUCLEOTIDE SEQUENCE [LARGE SCALE GENOMIC DNA]</scope>
    <source>
        <strain evidence="8">PX69</strain>
    </source>
</reference>
<dbReference type="Gene3D" id="1.10.510.10">
    <property type="entry name" value="Transferase(Phosphotransferase) domain 1"/>
    <property type="match status" value="1"/>
</dbReference>
<keyword evidence="2" id="KW-0808">Transferase</keyword>
<sequence>MATVESSFATKHPAVHTPVKLERKLVGRIGPWQLVRLINESELARVYVARPADSADDKSAAYVVKVLRKEWWRDAHAIEMQRRAAWVGRKVSHPHLLPVLSAGVDQPPFYTVSPKLEGRSLAKILEQQRRLPMAITLWIARQVAEALDALHTTARMIHSDVKPANIVVAPDGHATLVDLGFVHTPGESRHWSSRPVYGTLNYLAPESLTSSLSASPQSDVYSLGVTLYEVLTGSLPFVGRDAEELIRKHRETKPDCITLRRPDASKAVASLVARMLAKDPLRRPESAAEVAEELVRLEIDSFAARSA</sequence>
<dbReference type="GO" id="GO:0005524">
    <property type="term" value="F:ATP binding"/>
    <property type="evidence" value="ECO:0007669"/>
    <property type="project" value="UniProtKB-KW"/>
</dbReference>
<dbReference type="InterPro" id="IPR000719">
    <property type="entry name" value="Prot_kinase_dom"/>
</dbReference>
<keyword evidence="4" id="KW-0418">Kinase</keyword>
<dbReference type="KEGG" id="lpav:PLANPX_1750"/>
<dbReference type="SMART" id="SM00220">
    <property type="entry name" value="S_TKc"/>
    <property type="match status" value="1"/>
</dbReference>
<evidence type="ECO:0000256" key="3">
    <source>
        <dbReference type="ARBA" id="ARBA00022741"/>
    </source>
</evidence>
<accession>A0A5K7X6H7</accession>
<evidence type="ECO:0000313" key="7">
    <source>
        <dbReference type="EMBL" id="BBO32138.1"/>
    </source>
</evidence>
<dbReference type="SUPFAM" id="SSF56112">
    <property type="entry name" value="Protein kinase-like (PK-like)"/>
    <property type="match status" value="1"/>
</dbReference>
<keyword evidence="8" id="KW-1185">Reference proteome</keyword>
<keyword evidence="5" id="KW-0067">ATP-binding</keyword>
<feature type="domain" description="Protein kinase" evidence="6">
    <location>
        <begin position="32"/>
        <end position="295"/>
    </location>
</feature>
<dbReference type="PROSITE" id="PS00108">
    <property type="entry name" value="PROTEIN_KINASE_ST"/>
    <property type="match status" value="1"/>
</dbReference>
<gene>
    <name evidence="7" type="ORF">PLANPX_1750</name>
</gene>
<name>A0A5K7X6H7_9BACT</name>
<dbReference type="Gene3D" id="3.30.200.20">
    <property type="entry name" value="Phosphorylase Kinase, domain 1"/>
    <property type="match status" value="1"/>
</dbReference>
<dbReference type="CDD" id="cd14014">
    <property type="entry name" value="STKc_PknB_like"/>
    <property type="match status" value="1"/>
</dbReference>
<dbReference type="InterPro" id="IPR011009">
    <property type="entry name" value="Kinase-like_dom_sf"/>
</dbReference>
<dbReference type="PANTHER" id="PTHR24351">
    <property type="entry name" value="RIBOSOMAL PROTEIN S6 KINASE"/>
    <property type="match status" value="1"/>
</dbReference>
<dbReference type="Proteomes" id="UP000326837">
    <property type="component" value="Chromosome"/>
</dbReference>
<protein>
    <recommendedName>
        <fullName evidence="6">Protein kinase domain-containing protein</fullName>
    </recommendedName>
</protein>